<evidence type="ECO:0000313" key="3">
    <source>
        <dbReference type="Proteomes" id="UP000000270"/>
    </source>
</evidence>
<dbReference type="Proteomes" id="UP000000270">
    <property type="component" value="Chromosome"/>
</dbReference>
<reference evidence="2 3" key="1">
    <citation type="journal article" date="2007" name="Appl. Environ. Microbiol.">
        <title>Rhizobial factors required for stem nodule maturation and maintenance in Sesbania rostrata-Azorhizobium caulinodans ORS571 symbiosis.</title>
        <authorList>
            <person name="Suzuki S."/>
            <person name="Aono T."/>
            <person name="Lee KB."/>
            <person name="Suzuki T."/>
            <person name="Liu CT."/>
            <person name="Miwa H."/>
            <person name="Wakao S."/>
            <person name="Iki T."/>
            <person name="Oyaizu H."/>
        </authorList>
    </citation>
    <scope>NUCLEOTIDE SEQUENCE [LARGE SCALE GENOMIC DNA]</scope>
    <source>
        <strain evidence="3">ATCC 43989 / DSM 5975 / JCM 20966 / LMG 6465 / NBRC 14845 / NCIMB 13405 / ORS 571</strain>
    </source>
</reference>
<reference evidence="2 3" key="6">
    <citation type="journal article" date="2011" name="Appl. Environ. Microbiol.">
        <title>Involvement of the azorhizobial chromosome partition gene (parA) in the onset of bacteroid differentiation during Sesbania rostrata stem nodule development.</title>
        <authorList>
            <person name="Liu CT."/>
            <person name="Lee KB."/>
            <person name="Wang YS."/>
            <person name="Peng MH."/>
            <person name="Lee KT."/>
            <person name="Suzuki S."/>
            <person name="Suzuki T."/>
            <person name="Oyaizu H."/>
        </authorList>
    </citation>
    <scope>NUCLEOTIDE SEQUENCE [LARGE SCALE GENOMIC DNA]</scope>
    <source>
        <strain evidence="3">ATCC 43989 / DSM 5975 / JCM 20966 / LMG 6465 / NBRC 14845 / NCIMB 13405 / ORS 571</strain>
    </source>
</reference>
<reference evidence="2 3" key="3">
    <citation type="journal article" date="2008" name="BMC Genomics">
        <title>The genome of the versatile nitrogen fixer Azorhizobium caulinodans ORS571.</title>
        <authorList>
            <person name="Lee KB."/>
            <person name="Backer P.D."/>
            <person name="Aono T."/>
            <person name="Liu CT."/>
            <person name="Suzuki S."/>
            <person name="Suzuki T."/>
            <person name="Kaneko T."/>
            <person name="Yamada M."/>
            <person name="Tabata S."/>
            <person name="Kupfer D.M."/>
            <person name="Najar F.Z."/>
            <person name="Wiley G.B."/>
            <person name="Roe B."/>
            <person name="Binnewies T.T."/>
            <person name="Ussery D.W."/>
            <person name="D'Haeze W."/>
            <person name="Herder J.D."/>
            <person name="Gevers D."/>
            <person name="Vereecke D."/>
            <person name="Holsters M."/>
            <person name="Oyaizu H."/>
        </authorList>
    </citation>
    <scope>NUCLEOTIDE SEQUENCE [LARGE SCALE GENOMIC DNA]</scope>
    <source>
        <strain evidence="3">ATCC 43989 / DSM 5975 / JCM 20966 / LMG 6465 / NBRC 14845 / NCIMB 13405 / ORS 571</strain>
    </source>
</reference>
<reference evidence="2 3" key="5">
    <citation type="journal article" date="2010" name="Appl. Environ. Microbiol.">
        <title>phrR-like gene praR of Azorhizobium caulinodans ORS571 is essential for symbiosis with Sesbania rostrata and is involved in expression of reb genes.</title>
        <authorList>
            <person name="Akiba N."/>
            <person name="Aono T."/>
            <person name="Toyazaki H."/>
            <person name="Sato S."/>
            <person name="Oyaizu H."/>
        </authorList>
    </citation>
    <scope>NUCLEOTIDE SEQUENCE [LARGE SCALE GENOMIC DNA]</scope>
    <source>
        <strain evidence="3">ATCC 43989 / DSM 5975 / JCM 20966 / LMG 6465 / NBRC 14845 / NCIMB 13405 / ORS 571</strain>
    </source>
</reference>
<dbReference type="InterPro" id="IPR001453">
    <property type="entry name" value="MoaB/Mog_dom"/>
</dbReference>
<keyword evidence="3" id="KW-1185">Reference proteome</keyword>
<name>A8I555_AZOC5</name>
<organism evidence="2 3">
    <name type="scientific">Azorhizobium caulinodans (strain ATCC 43989 / DSM 5975 / JCM 20966 / LMG 6465 / NBRC 14845 / NCIMB 13405 / ORS 571)</name>
    <dbReference type="NCBI Taxonomy" id="438753"/>
    <lineage>
        <taxon>Bacteria</taxon>
        <taxon>Pseudomonadati</taxon>
        <taxon>Pseudomonadota</taxon>
        <taxon>Alphaproteobacteria</taxon>
        <taxon>Hyphomicrobiales</taxon>
        <taxon>Xanthobacteraceae</taxon>
        <taxon>Azorhizobium</taxon>
    </lineage>
</organism>
<dbReference type="EMBL" id="AP009384">
    <property type="protein sequence ID" value="BAF87817.1"/>
    <property type="molecule type" value="Genomic_DNA"/>
</dbReference>
<evidence type="ECO:0000313" key="2">
    <source>
        <dbReference type="EMBL" id="BAF87817.1"/>
    </source>
</evidence>
<dbReference type="SUPFAM" id="SSF53218">
    <property type="entry name" value="Molybdenum cofactor biosynthesis proteins"/>
    <property type="match status" value="1"/>
</dbReference>
<dbReference type="Gene3D" id="3.40.980.10">
    <property type="entry name" value="MoaB/Mog-like domain"/>
    <property type="match status" value="1"/>
</dbReference>
<feature type="domain" description="MoaB/Mog" evidence="1">
    <location>
        <begin position="13"/>
        <end position="173"/>
    </location>
</feature>
<dbReference type="HOGENOM" id="CLU_030805_0_2_5"/>
<gene>
    <name evidence="2" type="ordered locus">AZC_1819</name>
</gene>
<dbReference type="InterPro" id="IPR050101">
    <property type="entry name" value="CinA"/>
</dbReference>
<reference evidence="3" key="2">
    <citation type="submission" date="2007-04" db="EMBL/GenBank/DDBJ databases">
        <title>Complete genome sequence of the nitrogen-fixing bacterium Azorhizobium caulinodans ORS571.</title>
        <authorList>
            <person name="Lee K.B."/>
            <person name="Backer P.D."/>
            <person name="Aono T."/>
            <person name="Liu C.T."/>
            <person name="Suzuki S."/>
            <person name="Suzuki T."/>
            <person name="Kaneko T."/>
            <person name="Yamada M."/>
            <person name="Tabata S."/>
            <person name="Kupfer D.M."/>
            <person name="Najar F.Z."/>
            <person name="Wiley G.B."/>
            <person name="Roe B."/>
            <person name="Binnewies T."/>
            <person name="Ussery D."/>
            <person name="Vereecke D."/>
            <person name="Gevers D."/>
            <person name="Holsters M."/>
            <person name="Oyaizu H."/>
        </authorList>
    </citation>
    <scope>NUCLEOTIDE SEQUENCE [LARGE SCALE GENOMIC DNA]</scope>
    <source>
        <strain evidence="3">ATCC 43989 / DSM 5975 / JCM 20966 / LMG 6465 / NBRC 14845 / NCIMB 13405 / ORS 571</strain>
    </source>
</reference>
<evidence type="ECO:0000259" key="1">
    <source>
        <dbReference type="SMART" id="SM00852"/>
    </source>
</evidence>
<accession>A8I555</accession>
<dbReference type="KEGG" id="azc:AZC_1819"/>
<dbReference type="STRING" id="438753.AZC_1819"/>
<dbReference type="AlphaFoldDB" id="A8I555"/>
<sequence length="249" mass="26671">MTEALGTRTITAAVLVIGDEILSGRTKDKNVGHIAERLTEIGVDLREVRVVPDVEEEIVAALNGLRHRYTYVFTTGGIGPTHDDITADSVAKAFGVSIDVDPRARAMLLEYIAEKDLNEARLRMARIPAGADLIVNEVSKAPGFKIGNVIVMAGVPRIMHAMLEAVLPTLDTGPKMLSETILANAKEGDIAGPLREIAERFPGVSIGSYPFLSETGPNTNLVVRSRDPELLAKAAREVADMVAARQPAA</sequence>
<dbReference type="InterPro" id="IPR036425">
    <property type="entry name" value="MoaB/Mog-like_dom_sf"/>
</dbReference>
<dbReference type="InterPro" id="IPR056596">
    <property type="entry name" value="FLAD1_M"/>
</dbReference>
<dbReference type="RefSeq" id="WP_012170347.1">
    <property type="nucleotide sequence ID" value="NC_009937.1"/>
</dbReference>
<dbReference type="eggNOG" id="COG1058">
    <property type="taxonomic scope" value="Bacteria"/>
</dbReference>
<reference evidence="2 3" key="4">
    <citation type="journal article" date="2009" name="Appl. Environ. Microbiol.">
        <title>Comparative genome-wide transcriptional profiling of Azorhizobium caulinodans ORS571 grown under free-living and symbiotic conditions.</title>
        <authorList>
            <person name="Tsukada S."/>
            <person name="Aono T."/>
            <person name="Akiba N."/>
            <person name="Lee KB."/>
            <person name="Liu CT."/>
            <person name="Toyazaki H."/>
            <person name="Oyaizu H."/>
        </authorList>
    </citation>
    <scope>NUCLEOTIDE SEQUENCE [LARGE SCALE GENOMIC DNA]</scope>
    <source>
        <strain evidence="3">ATCC 43989 / DSM 5975 / JCM 20966 / LMG 6465 / NBRC 14845 / NCIMB 13405 / ORS 571</strain>
    </source>
</reference>
<protein>
    <submittedName>
        <fullName evidence="2">Competence-damage associated protein</fullName>
    </submittedName>
</protein>
<dbReference type="Pfam" id="PF24102">
    <property type="entry name" value="FLAD1_M"/>
    <property type="match status" value="1"/>
</dbReference>
<dbReference type="Pfam" id="PF00994">
    <property type="entry name" value="MoCF_biosynth"/>
    <property type="match status" value="1"/>
</dbReference>
<dbReference type="SMART" id="SM00852">
    <property type="entry name" value="MoCF_biosynth"/>
    <property type="match status" value="1"/>
</dbReference>
<dbReference type="CDD" id="cd00885">
    <property type="entry name" value="cinA"/>
    <property type="match status" value="1"/>
</dbReference>
<dbReference type="PANTHER" id="PTHR13939">
    <property type="entry name" value="NICOTINAMIDE-NUCLEOTIDE AMIDOHYDROLASE PNCC"/>
    <property type="match status" value="1"/>
</dbReference>
<dbReference type="PANTHER" id="PTHR13939:SF0">
    <property type="entry name" value="NMN AMIDOHYDROLASE-LIKE PROTEIN YFAY"/>
    <property type="match status" value="1"/>
</dbReference>
<proteinExistence type="predicted"/>